<dbReference type="AlphaFoldDB" id="A0AAE1T3C4"/>
<dbReference type="InterPro" id="IPR005135">
    <property type="entry name" value="Endo/exonuclease/phosphatase"/>
</dbReference>
<dbReference type="Pfam" id="PF03372">
    <property type="entry name" value="Exo_endo_phos"/>
    <property type="match status" value="1"/>
</dbReference>
<dbReference type="Gene3D" id="3.60.10.10">
    <property type="entry name" value="Endonuclease/exonuclease/phosphatase"/>
    <property type="match status" value="1"/>
</dbReference>
<proteinExistence type="predicted"/>
<dbReference type="Proteomes" id="UP001289374">
    <property type="component" value="Unassembled WGS sequence"/>
</dbReference>
<accession>A0AAE1T3C4</accession>
<dbReference type="PANTHER" id="PTHR35218">
    <property type="entry name" value="RNASE H DOMAIN-CONTAINING PROTEIN"/>
    <property type="match status" value="1"/>
</dbReference>
<gene>
    <name evidence="2" type="ORF">Sango_2987400</name>
</gene>
<dbReference type="SUPFAM" id="SSF56219">
    <property type="entry name" value="DNase I-like"/>
    <property type="match status" value="1"/>
</dbReference>
<sequence length="259" mass="29378">MKGIANLTQMEEDLIFNEAGDPGDPEQNTNGGIVELGVEHVQTQGKLVEQLDLPGDDLNLGLSFSWTIRTLSELVKLHRPGLAFLSETKCKSKRVDKLKEKLNYHGFGVDLVGKGSRLSLLWRKDIEVWLQSFLGNHINVIVKFKECPTQWRIIGFYGNPDVARRKETWNLLRNPAKVSMRPWFCGGDFNVILGQHKKQGTLSRAQWQIDALRACLSDLGSKTWVSKEIYLHEAIIKKNPHTVRACFDRAISDSVWAKL</sequence>
<organism evidence="2 3">
    <name type="scientific">Sesamum angolense</name>
    <dbReference type="NCBI Taxonomy" id="2727404"/>
    <lineage>
        <taxon>Eukaryota</taxon>
        <taxon>Viridiplantae</taxon>
        <taxon>Streptophyta</taxon>
        <taxon>Embryophyta</taxon>
        <taxon>Tracheophyta</taxon>
        <taxon>Spermatophyta</taxon>
        <taxon>Magnoliopsida</taxon>
        <taxon>eudicotyledons</taxon>
        <taxon>Gunneridae</taxon>
        <taxon>Pentapetalae</taxon>
        <taxon>asterids</taxon>
        <taxon>lamiids</taxon>
        <taxon>Lamiales</taxon>
        <taxon>Pedaliaceae</taxon>
        <taxon>Sesamum</taxon>
    </lineage>
</organism>
<protein>
    <recommendedName>
        <fullName evidence="1">Endonuclease/exonuclease/phosphatase domain-containing protein</fullName>
    </recommendedName>
</protein>
<reference evidence="2" key="1">
    <citation type="submission" date="2020-06" db="EMBL/GenBank/DDBJ databases">
        <authorList>
            <person name="Li T."/>
            <person name="Hu X."/>
            <person name="Zhang T."/>
            <person name="Song X."/>
            <person name="Zhang H."/>
            <person name="Dai N."/>
            <person name="Sheng W."/>
            <person name="Hou X."/>
            <person name="Wei L."/>
        </authorList>
    </citation>
    <scope>NUCLEOTIDE SEQUENCE</scope>
    <source>
        <strain evidence="2">K16</strain>
        <tissue evidence="2">Leaf</tissue>
    </source>
</reference>
<evidence type="ECO:0000313" key="2">
    <source>
        <dbReference type="EMBL" id="KAK4381239.1"/>
    </source>
</evidence>
<dbReference type="InterPro" id="IPR036691">
    <property type="entry name" value="Endo/exonu/phosph_ase_sf"/>
</dbReference>
<evidence type="ECO:0000313" key="3">
    <source>
        <dbReference type="Proteomes" id="UP001289374"/>
    </source>
</evidence>
<feature type="domain" description="Endonuclease/exonuclease/phosphatase" evidence="1">
    <location>
        <begin position="68"/>
        <end position="205"/>
    </location>
</feature>
<dbReference type="PANTHER" id="PTHR35218:SF9">
    <property type="entry name" value="ENDONUCLEASE_EXONUCLEASE_PHOSPHATASE DOMAIN-CONTAINING PROTEIN"/>
    <property type="match status" value="1"/>
</dbReference>
<comment type="caution">
    <text evidence="2">The sequence shown here is derived from an EMBL/GenBank/DDBJ whole genome shotgun (WGS) entry which is preliminary data.</text>
</comment>
<dbReference type="EMBL" id="JACGWL010000922">
    <property type="protein sequence ID" value="KAK4381239.1"/>
    <property type="molecule type" value="Genomic_DNA"/>
</dbReference>
<name>A0AAE1T3C4_9LAMI</name>
<reference evidence="2" key="2">
    <citation type="journal article" date="2024" name="Plant">
        <title>Genomic evolution and insights into agronomic trait innovations of Sesamum species.</title>
        <authorList>
            <person name="Miao H."/>
            <person name="Wang L."/>
            <person name="Qu L."/>
            <person name="Liu H."/>
            <person name="Sun Y."/>
            <person name="Le M."/>
            <person name="Wang Q."/>
            <person name="Wei S."/>
            <person name="Zheng Y."/>
            <person name="Lin W."/>
            <person name="Duan Y."/>
            <person name="Cao H."/>
            <person name="Xiong S."/>
            <person name="Wang X."/>
            <person name="Wei L."/>
            <person name="Li C."/>
            <person name="Ma Q."/>
            <person name="Ju M."/>
            <person name="Zhao R."/>
            <person name="Li G."/>
            <person name="Mu C."/>
            <person name="Tian Q."/>
            <person name="Mei H."/>
            <person name="Zhang T."/>
            <person name="Gao T."/>
            <person name="Zhang H."/>
        </authorList>
    </citation>
    <scope>NUCLEOTIDE SEQUENCE</scope>
    <source>
        <strain evidence="2">K16</strain>
    </source>
</reference>
<dbReference type="GO" id="GO:0003824">
    <property type="term" value="F:catalytic activity"/>
    <property type="evidence" value="ECO:0007669"/>
    <property type="project" value="InterPro"/>
</dbReference>
<keyword evidence="3" id="KW-1185">Reference proteome</keyword>
<evidence type="ECO:0000259" key="1">
    <source>
        <dbReference type="Pfam" id="PF03372"/>
    </source>
</evidence>